<dbReference type="EMBL" id="ABCS01000203">
    <property type="protein sequence ID" value="EDM73605.1"/>
    <property type="molecule type" value="Genomic_DNA"/>
</dbReference>
<dbReference type="Gene3D" id="3.40.50.1820">
    <property type="entry name" value="alpha/beta hydrolase"/>
    <property type="match status" value="1"/>
</dbReference>
<dbReference type="ESTHER" id="9delt-a6gkj6">
    <property type="family name" value="A85-IroE-IroD-Fes-Yiel"/>
</dbReference>
<evidence type="ECO:0008006" key="4">
    <source>
        <dbReference type="Google" id="ProtNLM"/>
    </source>
</evidence>
<dbReference type="Pfam" id="PF00756">
    <property type="entry name" value="Esterase"/>
    <property type="match status" value="1"/>
</dbReference>
<feature type="compositionally biased region" description="Acidic residues" evidence="1">
    <location>
        <begin position="49"/>
        <end position="60"/>
    </location>
</feature>
<proteinExistence type="predicted"/>
<evidence type="ECO:0000313" key="2">
    <source>
        <dbReference type="EMBL" id="EDM73605.1"/>
    </source>
</evidence>
<dbReference type="SUPFAM" id="SSF53474">
    <property type="entry name" value="alpha/beta-Hydrolases"/>
    <property type="match status" value="1"/>
</dbReference>
<protein>
    <recommendedName>
        <fullName evidence="4">Esterase</fullName>
    </recommendedName>
</protein>
<dbReference type="RefSeq" id="WP_006977232.1">
    <property type="nucleotide sequence ID" value="NZ_ABCS01000203.1"/>
</dbReference>
<feature type="compositionally biased region" description="Low complexity" evidence="1">
    <location>
        <begin position="38"/>
        <end position="48"/>
    </location>
</feature>
<accession>A6GKJ6</accession>
<gene>
    <name evidence="2" type="ORF">PPSIR1_31223</name>
</gene>
<dbReference type="PROSITE" id="PS51257">
    <property type="entry name" value="PROKAR_LIPOPROTEIN"/>
    <property type="match status" value="1"/>
</dbReference>
<reference evidence="2 3" key="1">
    <citation type="submission" date="2007-06" db="EMBL/GenBank/DDBJ databases">
        <authorList>
            <person name="Shimkets L."/>
            <person name="Ferriera S."/>
            <person name="Johnson J."/>
            <person name="Kravitz S."/>
            <person name="Beeson K."/>
            <person name="Sutton G."/>
            <person name="Rogers Y.-H."/>
            <person name="Friedman R."/>
            <person name="Frazier M."/>
            <person name="Venter J.C."/>
        </authorList>
    </citation>
    <scope>NUCLEOTIDE SEQUENCE [LARGE SCALE GENOMIC DNA]</scope>
    <source>
        <strain evidence="2 3">SIR-1</strain>
    </source>
</reference>
<feature type="region of interest" description="Disordered" evidence="1">
    <location>
        <begin position="15"/>
        <end position="87"/>
    </location>
</feature>
<dbReference type="InterPro" id="IPR050583">
    <property type="entry name" value="Mycobacterial_A85_antigen"/>
</dbReference>
<dbReference type="AlphaFoldDB" id="A6GKJ6"/>
<dbReference type="eggNOG" id="COG2819">
    <property type="taxonomic scope" value="Bacteria"/>
</dbReference>
<name>A6GKJ6_9BACT</name>
<dbReference type="STRING" id="391625.PPSIR1_31223"/>
<dbReference type="PANTHER" id="PTHR48098:SF6">
    <property type="entry name" value="FERRI-BACILLIBACTIN ESTERASE BESA"/>
    <property type="match status" value="1"/>
</dbReference>
<keyword evidence="3" id="KW-1185">Reference proteome</keyword>
<dbReference type="InterPro" id="IPR000801">
    <property type="entry name" value="Esterase-like"/>
</dbReference>
<organism evidence="2 3">
    <name type="scientific">Plesiocystis pacifica SIR-1</name>
    <dbReference type="NCBI Taxonomy" id="391625"/>
    <lineage>
        <taxon>Bacteria</taxon>
        <taxon>Pseudomonadati</taxon>
        <taxon>Myxococcota</taxon>
        <taxon>Polyangia</taxon>
        <taxon>Nannocystales</taxon>
        <taxon>Nannocystaceae</taxon>
        <taxon>Plesiocystis</taxon>
    </lineage>
</organism>
<dbReference type="InterPro" id="IPR029058">
    <property type="entry name" value="AB_hydrolase_fold"/>
</dbReference>
<dbReference type="Proteomes" id="UP000005801">
    <property type="component" value="Unassembled WGS sequence"/>
</dbReference>
<dbReference type="PANTHER" id="PTHR48098">
    <property type="entry name" value="ENTEROCHELIN ESTERASE-RELATED"/>
    <property type="match status" value="1"/>
</dbReference>
<comment type="caution">
    <text evidence="2">The sequence shown here is derived from an EMBL/GenBank/DDBJ whole genome shotgun (WGS) entry which is preliminary data.</text>
</comment>
<dbReference type="OrthoDB" id="49490at2"/>
<sequence length="384" mass="40915">MARRSTLALACTAALACTDPTSETGDEATDGPFDPTFAGSSEDGSGTSEDTDTTEASETGDDCHPVVPPPPRPDGRSEPFAFGGQSGWSHDAGSPAGWFHTYDAIELGAGFGPDGTPVSAPHKVHLLLPRDYDRCASYPVVVMNDGSSSFWNGGSADKSWDVPGALSSLYAEGSLEPVIVVAVEPNDRDYEYSHTPWTDPDTLEPGDCCGVEDYADYLAEGLGAWLDEHYAVATDPEDWAIVGSSRGGLGACAVANLRPDRFGRAACMSPSFWLGLDPVFGGDFDGGPLADSLLIDTLSPSLSDPSVRPHLWIDWGLIRTGGFHNEVIEEAATARGIEMVGLLEDEFGYVLDEELHWLEDPEGEHDEVSWGLRFPLVMQALLGS</sequence>
<evidence type="ECO:0000256" key="1">
    <source>
        <dbReference type="SAM" id="MobiDB-lite"/>
    </source>
</evidence>
<evidence type="ECO:0000313" key="3">
    <source>
        <dbReference type="Proteomes" id="UP000005801"/>
    </source>
</evidence>